<sequence>MTEDERRAIEQDCLKLIATYAVAADHHDAEAFVGIFTEDGEWIRPKASLKGHAALRDFMVRRPRDVLSYHVSSNAVVTVTGPATARGISYATVYRHEGHAGGEAPLTGPEAIVEYHDDFVLTPAGWRIAARRSHSIFRRA</sequence>
<keyword evidence="3" id="KW-1185">Reference proteome</keyword>
<dbReference type="Pfam" id="PF13577">
    <property type="entry name" value="SnoaL_4"/>
    <property type="match status" value="1"/>
</dbReference>
<dbReference type="AlphaFoldDB" id="A0A1I4ADX3"/>
<name>A0A1I4ADX3_9PROT</name>
<evidence type="ECO:0000313" key="2">
    <source>
        <dbReference type="EMBL" id="SFK53976.1"/>
    </source>
</evidence>
<dbReference type="InterPro" id="IPR037401">
    <property type="entry name" value="SnoaL-like"/>
</dbReference>
<evidence type="ECO:0000259" key="1">
    <source>
        <dbReference type="Pfam" id="PF13577"/>
    </source>
</evidence>
<gene>
    <name evidence="2" type="ORF">SAMN02745775_103333</name>
</gene>
<protein>
    <recommendedName>
        <fullName evidence="1">SnoaL-like domain-containing protein</fullName>
    </recommendedName>
</protein>
<dbReference type="SUPFAM" id="SSF54427">
    <property type="entry name" value="NTF2-like"/>
    <property type="match status" value="1"/>
</dbReference>
<dbReference type="EMBL" id="FOSQ01000003">
    <property type="protein sequence ID" value="SFK53976.1"/>
    <property type="molecule type" value="Genomic_DNA"/>
</dbReference>
<feature type="domain" description="SnoaL-like" evidence="1">
    <location>
        <begin position="10"/>
        <end position="132"/>
    </location>
</feature>
<accession>A0A1I4ADX3</accession>
<dbReference type="OrthoDB" id="981191at2"/>
<dbReference type="Proteomes" id="UP000199473">
    <property type="component" value="Unassembled WGS sequence"/>
</dbReference>
<dbReference type="CDD" id="cd00531">
    <property type="entry name" value="NTF2_like"/>
    <property type="match status" value="1"/>
</dbReference>
<dbReference type="InterPro" id="IPR032710">
    <property type="entry name" value="NTF2-like_dom_sf"/>
</dbReference>
<dbReference type="Gene3D" id="3.10.450.50">
    <property type="match status" value="1"/>
</dbReference>
<proteinExistence type="predicted"/>
<organism evidence="2 3">
    <name type="scientific">Falsiroseomonas stagni DSM 19981</name>
    <dbReference type="NCBI Taxonomy" id="1123062"/>
    <lineage>
        <taxon>Bacteria</taxon>
        <taxon>Pseudomonadati</taxon>
        <taxon>Pseudomonadota</taxon>
        <taxon>Alphaproteobacteria</taxon>
        <taxon>Acetobacterales</taxon>
        <taxon>Roseomonadaceae</taxon>
        <taxon>Falsiroseomonas</taxon>
    </lineage>
</organism>
<evidence type="ECO:0000313" key="3">
    <source>
        <dbReference type="Proteomes" id="UP000199473"/>
    </source>
</evidence>
<reference evidence="2 3" key="1">
    <citation type="submission" date="2016-10" db="EMBL/GenBank/DDBJ databases">
        <authorList>
            <person name="de Groot N.N."/>
        </authorList>
    </citation>
    <scope>NUCLEOTIDE SEQUENCE [LARGE SCALE GENOMIC DNA]</scope>
    <source>
        <strain evidence="2 3">DSM 19981</strain>
    </source>
</reference>
<dbReference type="STRING" id="1123062.SAMN02745775_103333"/>